<feature type="region of interest" description="Disordered" evidence="1">
    <location>
        <begin position="1"/>
        <end position="51"/>
    </location>
</feature>
<dbReference type="GeneTree" id="ENSGT00390000015396"/>
<protein>
    <submittedName>
        <fullName evidence="2">Uncharacterized protein</fullName>
    </submittedName>
</protein>
<feature type="compositionally biased region" description="Low complexity" evidence="1">
    <location>
        <begin position="86"/>
        <end position="113"/>
    </location>
</feature>
<sequence length="165" mass="16889">MLLGEDWGGVERYPGERLVRPGSCRGARGESQPRRPSPVPAHHLTSDGTGRFSAAAFSSNTESVCLSVSGAVVSGLRSQRASFSLASRSAAASGSSSSAASAIAAAPTAFSSSGVEGAQTERPRPLPGEPERPALHRRRGGPECPDPGNGSAVWGAGPRPVQTWL</sequence>
<evidence type="ECO:0000313" key="2">
    <source>
        <dbReference type="Ensembl" id="ENSPANP00000053957.1"/>
    </source>
</evidence>
<reference evidence="2" key="3">
    <citation type="submission" date="2025-09" db="UniProtKB">
        <authorList>
            <consortium name="Ensembl"/>
        </authorList>
    </citation>
    <scope>IDENTIFICATION</scope>
</reference>
<accession>A0A8I5N4L1</accession>
<evidence type="ECO:0000256" key="1">
    <source>
        <dbReference type="SAM" id="MobiDB-lite"/>
    </source>
</evidence>
<dbReference type="OMA" id="NTESVCL"/>
<name>A0A8I5N4L1_PAPAN</name>
<feature type="region of interest" description="Disordered" evidence="1">
    <location>
        <begin position="86"/>
        <end position="165"/>
    </location>
</feature>
<dbReference type="Ensembl" id="ENSPANT00000067046.1">
    <property type="protein sequence ID" value="ENSPANP00000053957.1"/>
    <property type="gene ID" value="ENSPANG00000047840.1"/>
</dbReference>
<reference evidence="2" key="2">
    <citation type="submission" date="2025-08" db="UniProtKB">
        <authorList>
            <consortium name="Ensembl"/>
        </authorList>
    </citation>
    <scope>IDENTIFICATION</scope>
</reference>
<proteinExistence type="predicted"/>
<organism evidence="2 3">
    <name type="scientific">Papio anubis</name>
    <name type="common">Olive baboon</name>
    <dbReference type="NCBI Taxonomy" id="9555"/>
    <lineage>
        <taxon>Eukaryota</taxon>
        <taxon>Metazoa</taxon>
        <taxon>Chordata</taxon>
        <taxon>Craniata</taxon>
        <taxon>Vertebrata</taxon>
        <taxon>Euteleostomi</taxon>
        <taxon>Mammalia</taxon>
        <taxon>Eutheria</taxon>
        <taxon>Euarchontoglires</taxon>
        <taxon>Primates</taxon>
        <taxon>Haplorrhini</taxon>
        <taxon>Catarrhini</taxon>
        <taxon>Cercopithecidae</taxon>
        <taxon>Cercopithecinae</taxon>
        <taxon>Papio</taxon>
    </lineage>
</organism>
<evidence type="ECO:0000313" key="3">
    <source>
        <dbReference type="Proteomes" id="UP000028761"/>
    </source>
</evidence>
<feature type="compositionally biased region" description="Basic and acidic residues" evidence="1">
    <location>
        <begin position="119"/>
        <end position="134"/>
    </location>
</feature>
<reference evidence="2 3" key="1">
    <citation type="submission" date="2012-03" db="EMBL/GenBank/DDBJ databases">
        <title>Whole Genome Assembly of Papio anubis.</title>
        <authorList>
            <person name="Liu Y.L."/>
            <person name="Abraham K.A."/>
            <person name="Akbar H.A."/>
            <person name="Ali S.A."/>
            <person name="Anosike U.A."/>
            <person name="Aqrawi P.A."/>
            <person name="Arias F.A."/>
            <person name="Attaway T.A."/>
            <person name="Awwad R.A."/>
            <person name="Babu C.B."/>
            <person name="Bandaranaike D.B."/>
            <person name="Battles P.B."/>
            <person name="Bell A.B."/>
            <person name="Beltran B.B."/>
            <person name="Berhane-Mersha D.B."/>
            <person name="Bess C.B."/>
            <person name="Bickham C.B."/>
            <person name="Bolden T.B."/>
            <person name="Carter K.C."/>
            <person name="Chau D.C."/>
            <person name="Chavez A.C."/>
            <person name="Clerc-Blankenburg K.C."/>
            <person name="Coyle M.C."/>
            <person name="Dao M.D."/>
            <person name="Davila M.L.D."/>
            <person name="Davy-Carroll L.D."/>
            <person name="Denson S.D."/>
            <person name="Dinh H.D."/>
            <person name="Fernandez S.F."/>
            <person name="Fernando P.F."/>
            <person name="Forbes L.F."/>
            <person name="Francis C.F."/>
            <person name="Francisco L.F."/>
            <person name="Fu Q.F."/>
            <person name="Garcia-Iii R.G."/>
            <person name="Garrett T.G."/>
            <person name="Gross S.G."/>
            <person name="Gubbala S.G."/>
            <person name="Hirani K.H."/>
            <person name="Hogues M.H."/>
            <person name="Hollins B.H."/>
            <person name="Jackson L.J."/>
            <person name="Javaid M.J."/>
            <person name="Jhangiani S.J."/>
            <person name="Johnson A.J."/>
            <person name="Johnson B.J."/>
            <person name="Jones J.J."/>
            <person name="Joshi V.J."/>
            <person name="Kalu J.K."/>
            <person name="Khan N.K."/>
            <person name="Korchina V.K."/>
            <person name="Kovar C.K."/>
            <person name="Lago L.L."/>
            <person name="Lara F.L."/>
            <person name="Le T.-K.L."/>
            <person name="Lee S.L."/>
            <person name="Legall-Iii F.L."/>
            <person name="Lemon S.L."/>
            <person name="Liu J.L."/>
            <person name="Liu Y.-S.L."/>
            <person name="Liyanage D.L."/>
            <person name="Lopez J.L."/>
            <person name="Lorensuhewa L.L."/>
            <person name="Mata R.M."/>
            <person name="Mathew T.M."/>
            <person name="Mercado C.M."/>
            <person name="Mercado I.M."/>
            <person name="Morales K.M."/>
            <person name="Morgan M.M."/>
            <person name="Munidasa M.M."/>
            <person name="Ngo D.N."/>
            <person name="Nguyen L.N."/>
            <person name="Nguyen T.N."/>
            <person name="Nguyen N.N."/>
            <person name="Obregon M.O."/>
            <person name="Okwuonu G.O."/>
            <person name="Ongeri F.O."/>
            <person name="Onwere C.O."/>
            <person name="Osifeso I.O."/>
            <person name="Parra A.P."/>
            <person name="Patil S.P."/>
            <person name="Perez A.P."/>
            <person name="Perez Y.P."/>
            <person name="Pham C.P."/>
            <person name="Pu L.-L.P."/>
            <person name="Puazo M.P."/>
            <person name="Quiroz J.Q."/>
            <person name="Rouhana J.R."/>
            <person name="Ruiz M.R."/>
            <person name="Ruiz S.-J.R."/>
            <person name="Saada N.S."/>
            <person name="Santibanez J.S."/>
            <person name="Scheel M.S."/>
            <person name="Schneider B.S."/>
            <person name="Simmons D.S."/>
            <person name="Sisson I.S."/>
            <person name="Tang L.-Y.T."/>
            <person name="Thornton R.T."/>
            <person name="Tisius J.T."/>
            <person name="Toledanes G.T."/>
            <person name="Trejos Z.T."/>
            <person name="Usmani K.U."/>
            <person name="Varghese R.V."/>
            <person name="Vattathil S.V."/>
            <person name="Vee V.V."/>
            <person name="Walker D.W."/>
            <person name="Weissenberger G.W."/>
            <person name="White C.W."/>
            <person name="Williams A.W."/>
            <person name="Woodworth J.W."/>
            <person name="Wright R.W."/>
            <person name="Zhu Y.Z."/>
            <person name="Han Y.H."/>
            <person name="Newsham I.N."/>
            <person name="Nazareth L.N."/>
            <person name="Worley K.W."/>
            <person name="Muzny D.M."/>
            <person name="Rogers J.R."/>
            <person name="Gibbs R.G."/>
        </authorList>
    </citation>
    <scope>NUCLEOTIDE SEQUENCE [LARGE SCALE GENOMIC DNA]</scope>
</reference>
<dbReference type="Proteomes" id="UP000028761">
    <property type="component" value="Chromosome 15"/>
</dbReference>
<dbReference type="AlphaFoldDB" id="A0A8I5N4L1"/>
<keyword evidence="3" id="KW-1185">Reference proteome</keyword>